<dbReference type="InterPro" id="IPR002692">
    <property type="entry name" value="S45"/>
</dbReference>
<protein>
    <submittedName>
        <fullName evidence="2">Penicillin acylase family protein</fullName>
    </submittedName>
</protein>
<keyword evidence="3" id="KW-1185">Reference proteome</keyword>
<dbReference type="Proteomes" id="UP000675409">
    <property type="component" value="Unassembled WGS sequence"/>
</dbReference>
<comment type="similarity">
    <text evidence="1">Belongs to the peptidase S45 family.</text>
</comment>
<dbReference type="Pfam" id="PF01804">
    <property type="entry name" value="Penicil_amidase"/>
    <property type="match status" value="1"/>
</dbReference>
<name>A0ABS1LP80_9MICO</name>
<dbReference type="Gene3D" id="1.10.439.10">
    <property type="entry name" value="Penicillin Amidohydrolase, domain 1"/>
    <property type="match status" value="1"/>
</dbReference>
<dbReference type="SUPFAM" id="SSF56235">
    <property type="entry name" value="N-terminal nucleophile aminohydrolases (Ntn hydrolases)"/>
    <property type="match status" value="1"/>
</dbReference>
<dbReference type="PANTHER" id="PTHR34218:SF4">
    <property type="entry name" value="ACYL-HOMOSERINE LACTONE ACYLASE QUIP"/>
    <property type="match status" value="1"/>
</dbReference>
<dbReference type="InterPro" id="IPR023343">
    <property type="entry name" value="Penicillin_amidase_dom1"/>
</dbReference>
<evidence type="ECO:0000313" key="3">
    <source>
        <dbReference type="Proteomes" id="UP000675409"/>
    </source>
</evidence>
<reference evidence="2 3" key="1">
    <citation type="journal article" date="2021" name="Arch. Microbiol.">
        <title>Myceligenerans indicum sp. nov., an actinobacterium isolated from mangrove sediment of Sundarbans, India.</title>
        <authorList>
            <person name="Asha K."/>
            <person name="Bhadury P."/>
        </authorList>
    </citation>
    <scope>NUCLEOTIDE SEQUENCE [LARGE SCALE GENOMIC DNA]</scope>
    <source>
        <strain evidence="2 3">I2</strain>
    </source>
</reference>
<accession>A0ABS1LP80</accession>
<gene>
    <name evidence="2" type="ORF">HGK34_17355</name>
</gene>
<proteinExistence type="inferred from homology"/>
<dbReference type="RefSeq" id="WP_201849721.1">
    <property type="nucleotide sequence ID" value="NZ_JABBYC010000042.1"/>
</dbReference>
<feature type="non-terminal residue" evidence="2">
    <location>
        <position position="170"/>
    </location>
</feature>
<evidence type="ECO:0000313" key="2">
    <source>
        <dbReference type="EMBL" id="MBL0888029.1"/>
    </source>
</evidence>
<comment type="caution">
    <text evidence="2">The sequence shown here is derived from an EMBL/GenBank/DDBJ whole genome shotgun (WGS) entry which is preliminary data.</text>
</comment>
<evidence type="ECO:0000256" key="1">
    <source>
        <dbReference type="ARBA" id="ARBA00006586"/>
    </source>
</evidence>
<dbReference type="PANTHER" id="PTHR34218">
    <property type="entry name" value="PEPTIDASE S45 PENICILLIN AMIDASE"/>
    <property type="match status" value="1"/>
</dbReference>
<sequence length="170" mass="19187">MNHQHDHPRTPPFELYRDPHGIPHIRAATENALAYGQGYVTALDRTDQIETARHRAEARLAAHTGPDGLTWDRFAVRVRLTDTARRVTDALAQPERDWLTAYAHGVNAALAATTDTSEPWKPWTPVGVFLADHVLFNGFPAVLWRDHVTRTLAPVSYTHLRAHETELHLV</sequence>
<dbReference type="EMBL" id="JABBYC010000042">
    <property type="protein sequence ID" value="MBL0888029.1"/>
    <property type="molecule type" value="Genomic_DNA"/>
</dbReference>
<dbReference type="InterPro" id="IPR029055">
    <property type="entry name" value="Ntn_hydrolases_N"/>
</dbReference>
<organism evidence="2 3">
    <name type="scientific">Myceligenerans indicum</name>
    <dbReference type="NCBI Taxonomy" id="2593663"/>
    <lineage>
        <taxon>Bacteria</taxon>
        <taxon>Bacillati</taxon>
        <taxon>Actinomycetota</taxon>
        <taxon>Actinomycetes</taxon>
        <taxon>Micrococcales</taxon>
        <taxon>Promicromonosporaceae</taxon>
        <taxon>Myceligenerans</taxon>
    </lineage>
</organism>